<dbReference type="GO" id="GO:0006355">
    <property type="term" value="P:regulation of DNA-templated transcription"/>
    <property type="evidence" value="ECO:0007669"/>
    <property type="project" value="UniProtKB-UniRule"/>
</dbReference>
<dbReference type="EMBL" id="DUZY01000004">
    <property type="protein sequence ID" value="DAD37087.1"/>
    <property type="molecule type" value="Genomic_DNA"/>
</dbReference>
<comment type="function">
    <text evidence="6">Putative transcription activator involved in regulating light control of development.</text>
</comment>
<gene>
    <name evidence="9" type="ORF">HUJ06_007728</name>
</gene>
<dbReference type="PANTHER" id="PTHR31669:SF21">
    <property type="entry name" value="PROTEIN FAR-RED IMPAIRED RESPONSE 1"/>
    <property type="match status" value="1"/>
</dbReference>
<comment type="similarity">
    <text evidence="1 6">Belongs to the FHY3/FAR1 family.</text>
</comment>
<feature type="region of interest" description="Disordered" evidence="7">
    <location>
        <begin position="35"/>
        <end position="56"/>
    </location>
</feature>
<keyword evidence="6" id="KW-0539">Nucleus</keyword>
<comment type="subcellular location">
    <subcellularLocation>
        <location evidence="6">Nucleus</location>
    </subcellularLocation>
</comment>
<dbReference type="Pfam" id="PF03101">
    <property type="entry name" value="FAR1"/>
    <property type="match status" value="1"/>
</dbReference>
<evidence type="ECO:0000256" key="4">
    <source>
        <dbReference type="ARBA" id="ARBA00022833"/>
    </source>
</evidence>
<dbReference type="InterPro" id="IPR007527">
    <property type="entry name" value="Znf_SWIM"/>
</dbReference>
<name>A0A822YX22_NELNU</name>
<dbReference type="GO" id="GO:0008270">
    <property type="term" value="F:zinc ion binding"/>
    <property type="evidence" value="ECO:0007669"/>
    <property type="project" value="UniProtKB-UniRule"/>
</dbReference>
<dbReference type="PROSITE" id="PS50966">
    <property type="entry name" value="ZF_SWIM"/>
    <property type="match status" value="1"/>
</dbReference>
<evidence type="ECO:0000256" key="7">
    <source>
        <dbReference type="SAM" id="MobiDB-lite"/>
    </source>
</evidence>
<evidence type="ECO:0000259" key="8">
    <source>
        <dbReference type="PROSITE" id="PS50966"/>
    </source>
</evidence>
<evidence type="ECO:0000256" key="5">
    <source>
        <dbReference type="PROSITE-ProRule" id="PRU00325"/>
    </source>
</evidence>
<dbReference type="InterPro" id="IPR031052">
    <property type="entry name" value="FHY3/FAR1"/>
</dbReference>
<dbReference type="AlphaFoldDB" id="A0A822YX22"/>
<evidence type="ECO:0000256" key="3">
    <source>
        <dbReference type="ARBA" id="ARBA00022771"/>
    </source>
</evidence>
<comment type="caution">
    <text evidence="9">The sequence shown here is derived from an EMBL/GenBank/DDBJ whole genome shotgun (WGS) entry which is preliminary data.</text>
</comment>
<dbReference type="InterPro" id="IPR004330">
    <property type="entry name" value="FAR1_DNA_bnd_dom"/>
</dbReference>
<keyword evidence="10" id="KW-1185">Reference proteome</keyword>
<dbReference type="InterPro" id="IPR018289">
    <property type="entry name" value="MULE_transposase_dom"/>
</dbReference>
<dbReference type="Proteomes" id="UP000607653">
    <property type="component" value="Unassembled WGS sequence"/>
</dbReference>
<evidence type="ECO:0000313" key="10">
    <source>
        <dbReference type="Proteomes" id="UP000607653"/>
    </source>
</evidence>
<evidence type="ECO:0000256" key="1">
    <source>
        <dbReference type="ARBA" id="ARBA00005889"/>
    </source>
</evidence>
<evidence type="ECO:0000256" key="2">
    <source>
        <dbReference type="ARBA" id="ARBA00022723"/>
    </source>
</evidence>
<dbReference type="Pfam" id="PF04434">
    <property type="entry name" value="SWIM"/>
    <property type="match status" value="1"/>
</dbReference>
<accession>A0A822YX22</accession>
<organism evidence="9 10">
    <name type="scientific">Nelumbo nucifera</name>
    <name type="common">Sacred lotus</name>
    <dbReference type="NCBI Taxonomy" id="4432"/>
    <lineage>
        <taxon>Eukaryota</taxon>
        <taxon>Viridiplantae</taxon>
        <taxon>Streptophyta</taxon>
        <taxon>Embryophyta</taxon>
        <taxon>Tracheophyta</taxon>
        <taxon>Spermatophyta</taxon>
        <taxon>Magnoliopsida</taxon>
        <taxon>Proteales</taxon>
        <taxon>Nelumbonaceae</taxon>
        <taxon>Nelumbo</taxon>
    </lineage>
</organism>
<dbReference type="SMART" id="SM00575">
    <property type="entry name" value="ZnF_PMZ"/>
    <property type="match status" value="1"/>
</dbReference>
<dbReference type="PANTHER" id="PTHR31669">
    <property type="entry name" value="PROTEIN FAR1-RELATED SEQUENCE 10-RELATED"/>
    <property type="match status" value="1"/>
</dbReference>
<protein>
    <recommendedName>
        <fullName evidence="6">Protein FAR1-RELATED SEQUENCE</fullName>
    </recommendedName>
</protein>
<keyword evidence="2 6" id="KW-0479">Metal-binding</keyword>
<dbReference type="InterPro" id="IPR006564">
    <property type="entry name" value="Znf_PMZ"/>
</dbReference>
<evidence type="ECO:0000256" key="6">
    <source>
        <dbReference type="RuleBase" id="RU367018"/>
    </source>
</evidence>
<reference evidence="9 10" key="1">
    <citation type="journal article" date="2020" name="Mol. Biol. Evol.">
        <title>Distinct Expression and Methylation Patterns for Genes with Different Fates following a Single Whole-Genome Duplication in Flowering Plants.</title>
        <authorList>
            <person name="Shi T."/>
            <person name="Rahmani R.S."/>
            <person name="Gugger P.F."/>
            <person name="Wang M."/>
            <person name="Li H."/>
            <person name="Zhang Y."/>
            <person name="Li Z."/>
            <person name="Wang Q."/>
            <person name="Van de Peer Y."/>
            <person name="Marchal K."/>
            <person name="Chen J."/>
        </authorList>
    </citation>
    <scope>NUCLEOTIDE SEQUENCE [LARGE SCALE GENOMIC DNA]</scope>
    <source>
        <tissue evidence="9">Leaf</tissue>
    </source>
</reference>
<evidence type="ECO:0000313" key="9">
    <source>
        <dbReference type="EMBL" id="DAD37087.1"/>
    </source>
</evidence>
<keyword evidence="4 6" id="KW-0862">Zinc</keyword>
<dbReference type="Pfam" id="PF10551">
    <property type="entry name" value="MULE"/>
    <property type="match status" value="1"/>
</dbReference>
<dbReference type="GO" id="GO:0005634">
    <property type="term" value="C:nucleus"/>
    <property type="evidence" value="ECO:0007669"/>
    <property type="project" value="UniProtKB-SubCell"/>
</dbReference>
<sequence>MEIDLETHVDEHEMENVGLNADGDEHVMEDIGLNFGGNTMTDGEVSGEKESDMSSTRRFVVTEENVNLEPYEGMEFESRDEAYSFYREYARMAGFESIKKNSIRSKANREFISTTFTCSRQGKKKESGDIANQRPCYKIGCKASLHMKKTKDGKWVVFSFIKEHNHELLPPKSYYFRSYESTNSINRDNMDGLMHMMPMHNGEYLERDVENQRHLYLEAGDRQAMLEYFTCMQEENTNFFYAIDLDDEQRLRNVFWVDPKGRHDYTYFGDIVSFDTTYIKNRYRMPFVPFIGANHHFQPTFFGCALIADETKSTFLWIMRTWLRAMGGVAPKVLVTDQVESMKAAIVEIFPSTHHLFGLWHILGKIPDKLSHVIKNHENFMAEFNKCIYRSWTDEEFESQWWKIVQTFELGEDQWMKSLYEDRKKWAPTYMKDTFFAGMSAGQRSKTINSSFDKYLTRKTMLKEFFQQYKVFLQDRYEEESKAEIDTWHGIPTLKSHSPYEKQMSTIYTHEIFKMFQVEVLGIVACQPKKERQDGTTMIFRVQDFEAEHDFIVTWDESKSEISCLCHLFEYKGFLCRHAMVVFQFATVSTIPPHYILKQWTKDAKSRYSTRVRTEVVQSRVQRYNDLCQRALKLGEDGSISQESYNIAVCALEEAIRQCTIVNSSIKGSAGNRKSVKGQGQ</sequence>
<feature type="domain" description="SWIM-type" evidence="8">
    <location>
        <begin position="551"/>
        <end position="587"/>
    </location>
</feature>
<keyword evidence="3 5" id="KW-0863">Zinc-finger</keyword>
<proteinExistence type="inferred from homology"/>